<dbReference type="InterPro" id="IPR006616">
    <property type="entry name" value="DM9_repeat"/>
</dbReference>
<dbReference type="SMART" id="SM00696">
    <property type="entry name" value="DM9"/>
    <property type="match status" value="1"/>
</dbReference>
<comment type="caution">
    <text evidence="1">The sequence shown here is derived from an EMBL/GenBank/DDBJ whole genome shotgun (WGS) entry which is preliminary data.</text>
</comment>
<keyword evidence="2" id="KW-1185">Reference proteome</keyword>
<evidence type="ECO:0000313" key="1">
    <source>
        <dbReference type="EMBL" id="ORX94948.1"/>
    </source>
</evidence>
<dbReference type="OrthoDB" id="2148895at2759"/>
<dbReference type="PANTHER" id="PTHR31649:SF1">
    <property type="entry name" value="FARNESOIC ACID O-METHYL TRANSFERASE DOMAIN-CONTAINING PROTEIN"/>
    <property type="match status" value="1"/>
</dbReference>
<organism evidence="1 2">
    <name type="scientific">Basidiobolus meristosporus CBS 931.73</name>
    <dbReference type="NCBI Taxonomy" id="1314790"/>
    <lineage>
        <taxon>Eukaryota</taxon>
        <taxon>Fungi</taxon>
        <taxon>Fungi incertae sedis</taxon>
        <taxon>Zoopagomycota</taxon>
        <taxon>Entomophthoromycotina</taxon>
        <taxon>Basidiobolomycetes</taxon>
        <taxon>Basidiobolales</taxon>
        <taxon>Basidiobolaceae</taxon>
        <taxon>Basidiobolus</taxon>
    </lineage>
</organism>
<dbReference type="Pfam" id="PF11901">
    <property type="entry name" value="DM9"/>
    <property type="match status" value="1"/>
</dbReference>
<dbReference type="EMBL" id="MCFE01000191">
    <property type="protein sequence ID" value="ORX94948.1"/>
    <property type="molecule type" value="Genomic_DNA"/>
</dbReference>
<accession>A0A1Y1YAE1</accession>
<reference evidence="1 2" key="1">
    <citation type="submission" date="2016-07" db="EMBL/GenBank/DDBJ databases">
        <title>Pervasive Adenine N6-methylation of Active Genes in Fungi.</title>
        <authorList>
            <consortium name="DOE Joint Genome Institute"/>
            <person name="Mondo S.J."/>
            <person name="Dannebaum R.O."/>
            <person name="Kuo R.C."/>
            <person name="Labutti K."/>
            <person name="Haridas S."/>
            <person name="Kuo A."/>
            <person name="Salamov A."/>
            <person name="Ahrendt S.R."/>
            <person name="Lipzen A."/>
            <person name="Sullivan W."/>
            <person name="Andreopoulos W.B."/>
            <person name="Clum A."/>
            <person name="Lindquist E."/>
            <person name="Daum C."/>
            <person name="Ramamoorthy G.K."/>
            <person name="Gryganskyi A."/>
            <person name="Culley D."/>
            <person name="Magnuson J.K."/>
            <person name="James T.Y."/>
            <person name="O'Malley M.A."/>
            <person name="Stajich J.E."/>
            <person name="Spatafora J.W."/>
            <person name="Visel A."/>
            <person name="Grigoriev I.V."/>
        </authorList>
    </citation>
    <scope>NUCLEOTIDE SEQUENCE [LARGE SCALE GENOMIC DNA]</scope>
    <source>
        <strain evidence="1 2">CBS 931.73</strain>
    </source>
</reference>
<dbReference type="PANTHER" id="PTHR31649">
    <property type="entry name" value="AGAP009604-PA"/>
    <property type="match status" value="1"/>
</dbReference>
<dbReference type="STRING" id="1314790.A0A1Y1YAE1"/>
<protein>
    <recommendedName>
        <fullName evidence="3">DUF3421 domain-containing protein</fullName>
    </recommendedName>
</protein>
<sequence>MDATKRISVPHPDLKWVPAAGGLIPEGAVQGGREKDGKPQYIARAEYRGGIHLGKAAPHLKGIAIGYDGKEITMPTYEVLCGDAMKVRWLKGEGGRIPQGWLILEGGSEADGKELFIAKTEFGSGEHIGKVGYHLGKGMCFTYDGKEKTTESYHILVHNDAPSL</sequence>
<dbReference type="Proteomes" id="UP000193498">
    <property type="component" value="Unassembled WGS sequence"/>
</dbReference>
<name>A0A1Y1YAE1_9FUNG</name>
<evidence type="ECO:0000313" key="2">
    <source>
        <dbReference type="Proteomes" id="UP000193498"/>
    </source>
</evidence>
<dbReference type="InParanoid" id="A0A1Y1YAE1"/>
<dbReference type="AlphaFoldDB" id="A0A1Y1YAE1"/>
<evidence type="ECO:0008006" key="3">
    <source>
        <dbReference type="Google" id="ProtNLM"/>
    </source>
</evidence>
<gene>
    <name evidence="1" type="ORF">K493DRAFT_315257</name>
</gene>
<proteinExistence type="predicted"/>